<dbReference type="EMBL" id="JAPQKS010000005">
    <property type="protein sequence ID" value="KAJ5225282.1"/>
    <property type="molecule type" value="Genomic_DNA"/>
</dbReference>
<dbReference type="Proteomes" id="UP001150941">
    <property type="component" value="Unassembled WGS sequence"/>
</dbReference>
<name>A0A9W9NSD2_9EURO</name>
<reference evidence="3" key="2">
    <citation type="journal article" date="2023" name="IMA Fungus">
        <title>Comparative genomic study of the Penicillium genus elucidates a diverse pangenome and 15 lateral gene transfer events.</title>
        <authorList>
            <person name="Petersen C."/>
            <person name="Sorensen T."/>
            <person name="Nielsen M.R."/>
            <person name="Sondergaard T.E."/>
            <person name="Sorensen J.L."/>
            <person name="Fitzpatrick D.A."/>
            <person name="Frisvad J.C."/>
            <person name="Nielsen K.L."/>
        </authorList>
    </citation>
    <scope>NUCLEOTIDE SEQUENCE</scope>
    <source>
        <strain evidence="3">IBT 19713</strain>
    </source>
</reference>
<accession>A0A9W9NSD2</accession>
<dbReference type="RefSeq" id="XP_058328693.1">
    <property type="nucleotide sequence ID" value="XM_058475803.1"/>
</dbReference>
<feature type="compositionally biased region" description="Basic and acidic residues" evidence="1">
    <location>
        <begin position="10"/>
        <end position="22"/>
    </location>
</feature>
<proteinExistence type="predicted"/>
<comment type="caution">
    <text evidence="3">The sequence shown here is derived from an EMBL/GenBank/DDBJ whole genome shotgun (WGS) entry which is preliminary data.</text>
</comment>
<dbReference type="AlphaFoldDB" id="A0A9W9NSD2"/>
<evidence type="ECO:0000259" key="2">
    <source>
        <dbReference type="PROSITE" id="PS00036"/>
    </source>
</evidence>
<keyword evidence="4" id="KW-1185">Reference proteome</keyword>
<evidence type="ECO:0000313" key="4">
    <source>
        <dbReference type="Proteomes" id="UP001150941"/>
    </source>
</evidence>
<feature type="region of interest" description="Disordered" evidence="1">
    <location>
        <begin position="1"/>
        <end position="245"/>
    </location>
</feature>
<feature type="compositionally biased region" description="Basic and acidic residues" evidence="1">
    <location>
        <begin position="315"/>
        <end position="326"/>
    </location>
</feature>
<gene>
    <name evidence="3" type="ORF">N7468_006507</name>
</gene>
<evidence type="ECO:0000313" key="3">
    <source>
        <dbReference type="EMBL" id="KAJ5225282.1"/>
    </source>
</evidence>
<feature type="domain" description="BZIP" evidence="2">
    <location>
        <begin position="317"/>
        <end position="331"/>
    </location>
</feature>
<dbReference type="GeneID" id="83203106"/>
<feature type="compositionally biased region" description="Pro residues" evidence="1">
    <location>
        <begin position="46"/>
        <end position="55"/>
    </location>
</feature>
<reference evidence="3" key="1">
    <citation type="submission" date="2022-11" db="EMBL/GenBank/DDBJ databases">
        <authorList>
            <person name="Petersen C."/>
        </authorList>
    </citation>
    <scope>NUCLEOTIDE SEQUENCE</scope>
    <source>
        <strain evidence="3">IBT 19713</strain>
    </source>
</reference>
<protein>
    <recommendedName>
        <fullName evidence="2">BZIP domain-containing protein</fullName>
    </recommendedName>
</protein>
<feature type="region of interest" description="Disordered" evidence="1">
    <location>
        <begin position="307"/>
        <end position="336"/>
    </location>
</feature>
<sequence>MSQEPLHVARLSEDAIQDRTVIDSEQGSATARHSSRRPPLRTRPQPWHPYGPVEPPMESSSSRSIGVHSILNPPAQPEDQADSSREKHSGPAPSSPRPRKGSSPAPRAMHPLVQQPLSPRARGHSMVNPGSPSARFVGSGGRSGRSSVSHSPLVPHEPPLGIRQTPASSPMSLDSTLRPITSLPGTQPPVSASLHSTPSVQSRQASTGLGPLTTPVSQEPSPTTPHSSYTFGRGSPAAPNVSMAPAPPVYAVPSGPSVPYMTMESLNRGIPAASGPRMSEITAVPSRGQGIPLSPEAPGMIPCFVDLKSGSSSQAEKRKANSDASRRFRNRKRNEMQLEARLTAQQDEIRALLQQRDHYRSERDFFREQLSRSVPLSQLPPRPSSPRAAPSTLVLGSPSDTPSAPVWSGSEIARGTQTPATPSAQRGLEPARPQSGWPGSSLSRDIAPSGPSVAGGPLPPFQGSTWSRQ</sequence>
<dbReference type="PROSITE" id="PS00036">
    <property type="entry name" value="BZIP_BASIC"/>
    <property type="match status" value="1"/>
</dbReference>
<feature type="compositionally biased region" description="Polar residues" evidence="1">
    <location>
        <begin position="23"/>
        <end position="32"/>
    </location>
</feature>
<dbReference type="OrthoDB" id="2247093at2759"/>
<dbReference type="GO" id="GO:0003700">
    <property type="term" value="F:DNA-binding transcription factor activity"/>
    <property type="evidence" value="ECO:0007669"/>
    <property type="project" value="InterPro"/>
</dbReference>
<feature type="compositionally biased region" description="Polar residues" evidence="1">
    <location>
        <begin position="415"/>
        <end position="424"/>
    </location>
</feature>
<dbReference type="CDD" id="cd14686">
    <property type="entry name" value="bZIP"/>
    <property type="match status" value="1"/>
</dbReference>
<feature type="compositionally biased region" description="Polar residues" evidence="1">
    <location>
        <begin position="165"/>
        <end position="207"/>
    </location>
</feature>
<evidence type="ECO:0000256" key="1">
    <source>
        <dbReference type="SAM" id="MobiDB-lite"/>
    </source>
</evidence>
<feature type="compositionally biased region" description="Polar residues" evidence="1">
    <location>
        <begin position="214"/>
        <end position="230"/>
    </location>
</feature>
<feature type="region of interest" description="Disordered" evidence="1">
    <location>
        <begin position="364"/>
        <end position="469"/>
    </location>
</feature>
<organism evidence="3 4">
    <name type="scientific">Penicillium chermesinum</name>
    <dbReference type="NCBI Taxonomy" id="63820"/>
    <lineage>
        <taxon>Eukaryota</taxon>
        <taxon>Fungi</taxon>
        <taxon>Dikarya</taxon>
        <taxon>Ascomycota</taxon>
        <taxon>Pezizomycotina</taxon>
        <taxon>Eurotiomycetes</taxon>
        <taxon>Eurotiomycetidae</taxon>
        <taxon>Eurotiales</taxon>
        <taxon>Aspergillaceae</taxon>
        <taxon>Penicillium</taxon>
    </lineage>
</organism>
<dbReference type="InterPro" id="IPR004827">
    <property type="entry name" value="bZIP"/>
</dbReference>